<keyword evidence="1" id="KW-0472">Membrane</keyword>
<keyword evidence="1" id="KW-1133">Transmembrane helix</keyword>
<evidence type="ECO:0000256" key="1">
    <source>
        <dbReference type="SAM" id="Phobius"/>
    </source>
</evidence>
<dbReference type="EMBL" id="BSPL01000028">
    <property type="protein sequence ID" value="GLS73650.1"/>
    <property type="molecule type" value="Genomic_DNA"/>
</dbReference>
<keyword evidence="3" id="KW-1185">Reference proteome</keyword>
<dbReference type="Proteomes" id="UP001157440">
    <property type="component" value="Unassembled WGS sequence"/>
</dbReference>
<sequence>MLVLALALVWTPIGIGALIAVAAAVAAAVYMPRLALPLACVAVMLGGAAYVSALQADLGAARRERDEAKAAAATAARGTKAVEGVAAKAASRAAANRAIRDQVVTAPASDDGPVAPVLRDVLEGGR</sequence>
<proteinExistence type="predicted"/>
<evidence type="ECO:0000313" key="2">
    <source>
        <dbReference type="EMBL" id="GLS73650.1"/>
    </source>
</evidence>
<accession>A0AA37TKU4</accession>
<keyword evidence="1" id="KW-0812">Transmembrane</keyword>
<protein>
    <submittedName>
        <fullName evidence="2">Uncharacterized protein</fullName>
    </submittedName>
</protein>
<feature type="transmembrane region" description="Helical" evidence="1">
    <location>
        <begin position="34"/>
        <end position="53"/>
    </location>
</feature>
<comment type="caution">
    <text evidence="2">The sequence shown here is derived from an EMBL/GenBank/DDBJ whole genome shotgun (WGS) entry which is preliminary data.</text>
</comment>
<dbReference type="AlphaFoldDB" id="A0AA37TKU4"/>
<name>A0AA37TKU4_9HYPH</name>
<reference evidence="3" key="1">
    <citation type="journal article" date="2019" name="Int. J. Syst. Evol. Microbiol.">
        <title>The Global Catalogue of Microorganisms (GCM) 10K type strain sequencing project: providing services to taxonomists for standard genome sequencing and annotation.</title>
        <authorList>
            <consortium name="The Broad Institute Genomics Platform"/>
            <consortium name="The Broad Institute Genome Sequencing Center for Infectious Disease"/>
            <person name="Wu L."/>
            <person name="Ma J."/>
        </authorList>
    </citation>
    <scope>NUCLEOTIDE SEQUENCE [LARGE SCALE GENOMIC DNA]</scope>
    <source>
        <strain evidence="3">NBRC 103632</strain>
    </source>
</reference>
<organism evidence="2 3">
    <name type="scientific">Methylobacterium tardum</name>
    <dbReference type="NCBI Taxonomy" id="374432"/>
    <lineage>
        <taxon>Bacteria</taxon>
        <taxon>Pseudomonadati</taxon>
        <taxon>Pseudomonadota</taxon>
        <taxon>Alphaproteobacteria</taxon>
        <taxon>Hyphomicrobiales</taxon>
        <taxon>Methylobacteriaceae</taxon>
        <taxon>Methylobacterium</taxon>
    </lineage>
</organism>
<gene>
    <name evidence="2" type="ORF">GCM10007890_56650</name>
</gene>
<evidence type="ECO:0000313" key="3">
    <source>
        <dbReference type="Proteomes" id="UP001157440"/>
    </source>
</evidence>
<dbReference type="RefSeq" id="WP_238197766.1">
    <property type="nucleotide sequence ID" value="NZ_BPQZ01000021.1"/>
</dbReference>